<sequence length="323" mass="36871">MSRMEETNNTPNTVEGEPIVVDASMVEPIGDASQYVEVEKAFERLEDEDPHYPLELSDGCSTTRDWDDARYFLDFLQKSYAAIVRFSGSLYVTSNLYFTEACAIESFLLGFKLRYLKFCYAELYEFAMVEVFTAKVNSSKYKVLSEVAQDVLAILVYIVSSEAAFSMGDRVIDQFRSSLTFKAYGVFDLSVVKTFDLLGRIFDDDAGVAELQKEDRLMACSLMVIQNVQELQRSMMNFQHEKKHSDELKKAQKQAATLEDKVERKERGASYPTYDLPGPMLYSLVLLPSFDEEEYFSLPAEREKNISKGTAEAEVEREKEAKE</sequence>
<protein>
    <recommendedName>
        <fullName evidence="3">HAT C-terminal dimerisation domain-containing protein</fullName>
    </recommendedName>
</protein>
<feature type="region of interest" description="Disordered" evidence="2">
    <location>
        <begin position="301"/>
        <end position="323"/>
    </location>
</feature>
<name>A0A7J0FR14_9ERIC</name>
<accession>A0A7J0FR14</accession>
<feature type="domain" description="HAT C-terminal dimerisation" evidence="3">
    <location>
        <begin position="135"/>
        <end position="181"/>
    </location>
</feature>
<dbReference type="OrthoDB" id="1718237at2759"/>
<feature type="compositionally biased region" description="Basic and acidic residues" evidence="2">
    <location>
        <begin position="314"/>
        <end position="323"/>
    </location>
</feature>
<dbReference type="Pfam" id="PF05699">
    <property type="entry name" value="Dimer_Tnp_hAT"/>
    <property type="match status" value="1"/>
</dbReference>
<evidence type="ECO:0000256" key="1">
    <source>
        <dbReference type="SAM" id="Coils"/>
    </source>
</evidence>
<dbReference type="GO" id="GO:0046983">
    <property type="term" value="F:protein dimerization activity"/>
    <property type="evidence" value="ECO:0007669"/>
    <property type="project" value="InterPro"/>
</dbReference>
<keyword evidence="5" id="KW-1185">Reference proteome</keyword>
<organism evidence="4 5">
    <name type="scientific">Actinidia rufa</name>
    <dbReference type="NCBI Taxonomy" id="165716"/>
    <lineage>
        <taxon>Eukaryota</taxon>
        <taxon>Viridiplantae</taxon>
        <taxon>Streptophyta</taxon>
        <taxon>Embryophyta</taxon>
        <taxon>Tracheophyta</taxon>
        <taxon>Spermatophyta</taxon>
        <taxon>Magnoliopsida</taxon>
        <taxon>eudicotyledons</taxon>
        <taxon>Gunneridae</taxon>
        <taxon>Pentapetalae</taxon>
        <taxon>asterids</taxon>
        <taxon>Ericales</taxon>
        <taxon>Actinidiaceae</taxon>
        <taxon>Actinidia</taxon>
    </lineage>
</organism>
<dbReference type="Proteomes" id="UP000585474">
    <property type="component" value="Unassembled WGS sequence"/>
</dbReference>
<proteinExistence type="predicted"/>
<dbReference type="PANTHER" id="PTHR23272">
    <property type="entry name" value="BED FINGER-RELATED"/>
    <property type="match status" value="1"/>
</dbReference>
<dbReference type="InterPro" id="IPR012337">
    <property type="entry name" value="RNaseH-like_sf"/>
</dbReference>
<gene>
    <name evidence="4" type="ORF">Acr_14g0004620</name>
</gene>
<feature type="coiled-coil region" evidence="1">
    <location>
        <begin position="241"/>
        <end position="268"/>
    </location>
</feature>
<reference evidence="4 5" key="1">
    <citation type="submission" date="2019-07" db="EMBL/GenBank/DDBJ databases">
        <title>De Novo Assembly of kiwifruit Actinidia rufa.</title>
        <authorList>
            <person name="Sugita-Konishi S."/>
            <person name="Sato K."/>
            <person name="Mori E."/>
            <person name="Abe Y."/>
            <person name="Kisaki G."/>
            <person name="Hamano K."/>
            <person name="Suezawa K."/>
            <person name="Otani M."/>
            <person name="Fukuda T."/>
            <person name="Manabe T."/>
            <person name="Gomi K."/>
            <person name="Tabuchi M."/>
            <person name="Akimitsu K."/>
            <person name="Kataoka I."/>
        </authorList>
    </citation>
    <scope>NUCLEOTIDE SEQUENCE [LARGE SCALE GENOMIC DNA]</scope>
    <source>
        <strain evidence="5">cv. Fuchu</strain>
    </source>
</reference>
<dbReference type="PANTHER" id="PTHR23272:SF161">
    <property type="entry name" value="ZINC FINGER BED DOMAIN-CONTAINING PROTEIN RICESLEEPER 1-LIKE"/>
    <property type="match status" value="1"/>
</dbReference>
<evidence type="ECO:0000259" key="3">
    <source>
        <dbReference type="Pfam" id="PF05699"/>
    </source>
</evidence>
<dbReference type="SUPFAM" id="SSF53098">
    <property type="entry name" value="Ribonuclease H-like"/>
    <property type="match status" value="1"/>
</dbReference>
<keyword evidence="1" id="KW-0175">Coiled coil</keyword>
<evidence type="ECO:0000313" key="4">
    <source>
        <dbReference type="EMBL" id="GFZ00827.1"/>
    </source>
</evidence>
<comment type="caution">
    <text evidence="4">The sequence shown here is derived from an EMBL/GenBank/DDBJ whole genome shotgun (WGS) entry which is preliminary data.</text>
</comment>
<dbReference type="AlphaFoldDB" id="A0A7J0FR14"/>
<dbReference type="EMBL" id="BJWL01000014">
    <property type="protein sequence ID" value="GFZ00827.1"/>
    <property type="molecule type" value="Genomic_DNA"/>
</dbReference>
<evidence type="ECO:0000313" key="5">
    <source>
        <dbReference type="Proteomes" id="UP000585474"/>
    </source>
</evidence>
<evidence type="ECO:0000256" key="2">
    <source>
        <dbReference type="SAM" id="MobiDB-lite"/>
    </source>
</evidence>
<dbReference type="InterPro" id="IPR008906">
    <property type="entry name" value="HATC_C_dom"/>
</dbReference>